<dbReference type="EMBL" id="LN649231">
    <property type="protein sequence ID" value="CEI68357.1"/>
    <property type="molecule type" value="Genomic_DNA"/>
</dbReference>
<accession>A0A2L2TSL8</accession>
<proteinExistence type="predicted"/>
<evidence type="ECO:0000313" key="1">
    <source>
        <dbReference type="EMBL" id="CEI68357.1"/>
    </source>
</evidence>
<protein>
    <submittedName>
        <fullName evidence="1">Uncharacterized protein</fullName>
    </submittedName>
</protein>
<keyword evidence="2" id="KW-1185">Reference proteome</keyword>
<evidence type="ECO:0000313" key="2">
    <source>
        <dbReference type="Proteomes" id="UP000245910"/>
    </source>
</evidence>
<organism evidence="1 2">
    <name type="scientific">Fusarium venenatum</name>
    <dbReference type="NCBI Taxonomy" id="56646"/>
    <lineage>
        <taxon>Eukaryota</taxon>
        <taxon>Fungi</taxon>
        <taxon>Dikarya</taxon>
        <taxon>Ascomycota</taxon>
        <taxon>Pezizomycotina</taxon>
        <taxon>Sordariomycetes</taxon>
        <taxon>Hypocreomycetidae</taxon>
        <taxon>Hypocreales</taxon>
        <taxon>Nectriaceae</taxon>
        <taxon>Fusarium</taxon>
    </lineage>
</organism>
<sequence>MPDDNQATDWDQCWPRSSIRRTLDLPQTRLFFLHPTSYSLFNTNSTHFYNLSKSFFTNTFNMSPCSCCNHADASCTSACSCCKVSIP</sequence>
<reference evidence="2" key="1">
    <citation type="submission" date="2014-10" db="EMBL/GenBank/DDBJ databases">
        <authorList>
            <person name="King R."/>
        </authorList>
    </citation>
    <scope>NUCLEOTIDE SEQUENCE [LARGE SCALE GENOMIC DNA]</scope>
    <source>
        <strain evidence="2">A3/5</strain>
    </source>
</reference>
<dbReference type="Proteomes" id="UP000245910">
    <property type="component" value="Chromosome III"/>
</dbReference>
<name>A0A2L2TSL8_9HYPO</name>
<dbReference type="AlphaFoldDB" id="A0A2L2TSL8"/>